<feature type="region of interest" description="Disordered" evidence="1">
    <location>
        <begin position="226"/>
        <end position="271"/>
    </location>
</feature>
<protein>
    <submittedName>
        <fullName evidence="2">Uncharacterized protein</fullName>
    </submittedName>
</protein>
<sequence>MHKVSPEKASGGGDVLDQKSQRVCDVEKLMDHLQNTLVSIEEENLHSNKKLQPIQGQYYNLRVRCNEDKCGEVEKDHEVEEKKGEEFSSDRRDSHLVQEDNILKHDHLEKQKPSDKVVLLHEDPSPLPKELDQKPFANSQEEMSFDTVAWLQKENRVLRESLEQSSLVSMKVLGRVENLTEQQVELERCLFTLQTEKSLLQDEMRTLHQEYISLCQKVKLQLREGATSQTERDASGLIQNPRGSTHHSPPQRPATLGEMAEEPADLMTDDP</sequence>
<gene>
    <name evidence="2" type="ORF">KOW79_022371</name>
</gene>
<feature type="region of interest" description="Disordered" evidence="1">
    <location>
        <begin position="74"/>
        <end position="113"/>
    </location>
</feature>
<comment type="caution">
    <text evidence="2">The sequence shown here is derived from an EMBL/GenBank/DDBJ whole genome shotgun (WGS) entry which is preliminary data.</text>
</comment>
<keyword evidence="3" id="KW-1185">Reference proteome</keyword>
<feature type="compositionally biased region" description="Acidic residues" evidence="1">
    <location>
        <begin position="259"/>
        <end position="271"/>
    </location>
</feature>
<evidence type="ECO:0000313" key="2">
    <source>
        <dbReference type="EMBL" id="KAG7313875.1"/>
    </source>
</evidence>
<evidence type="ECO:0000313" key="3">
    <source>
        <dbReference type="Proteomes" id="UP000824219"/>
    </source>
</evidence>
<dbReference type="Proteomes" id="UP000824219">
    <property type="component" value="Linkage Group LG29"/>
</dbReference>
<dbReference type="AlphaFoldDB" id="A0A9D3N3L5"/>
<organism evidence="2 3">
    <name type="scientific">Hemibagrus wyckioides</name>
    <dbReference type="NCBI Taxonomy" id="337641"/>
    <lineage>
        <taxon>Eukaryota</taxon>
        <taxon>Metazoa</taxon>
        <taxon>Chordata</taxon>
        <taxon>Craniata</taxon>
        <taxon>Vertebrata</taxon>
        <taxon>Euteleostomi</taxon>
        <taxon>Actinopterygii</taxon>
        <taxon>Neopterygii</taxon>
        <taxon>Teleostei</taxon>
        <taxon>Ostariophysi</taxon>
        <taxon>Siluriformes</taxon>
        <taxon>Bagridae</taxon>
        <taxon>Hemibagrus</taxon>
    </lineage>
</organism>
<proteinExistence type="predicted"/>
<reference evidence="2 3" key="1">
    <citation type="submission" date="2021-06" db="EMBL/GenBank/DDBJ databases">
        <title>Chromosome-level genome assembly of the red-tail catfish (Hemibagrus wyckioides).</title>
        <authorList>
            <person name="Shao F."/>
        </authorList>
    </citation>
    <scope>NUCLEOTIDE SEQUENCE [LARGE SCALE GENOMIC DNA]</scope>
    <source>
        <strain evidence="2">EC202008001</strain>
        <tissue evidence="2">Blood</tissue>
    </source>
</reference>
<name>A0A9D3N3L5_9TELE</name>
<accession>A0A9D3N3L5</accession>
<dbReference type="EMBL" id="JAHKSW010000029">
    <property type="protein sequence ID" value="KAG7313875.1"/>
    <property type="molecule type" value="Genomic_DNA"/>
</dbReference>
<feature type="region of interest" description="Disordered" evidence="1">
    <location>
        <begin position="1"/>
        <end position="20"/>
    </location>
</feature>
<dbReference type="OrthoDB" id="9947236at2759"/>
<evidence type="ECO:0000256" key="1">
    <source>
        <dbReference type="SAM" id="MobiDB-lite"/>
    </source>
</evidence>
<feature type="compositionally biased region" description="Polar residues" evidence="1">
    <location>
        <begin position="237"/>
        <end position="248"/>
    </location>
</feature>